<keyword evidence="7 10" id="KW-0460">Magnesium</keyword>
<proteinExistence type="inferred from homology"/>
<evidence type="ECO:0000256" key="10">
    <source>
        <dbReference type="PIRNR" id="PIRNR006268"/>
    </source>
</evidence>
<comment type="subcellular location">
    <subcellularLocation>
        <location evidence="12">Cell inner membrane</location>
        <topology evidence="12">Lipid-anchor</topology>
        <orientation evidence="12">Periplasmic side</orientation>
    </subcellularLocation>
</comment>
<comment type="cofactor">
    <cofactor evidence="11">
        <name>Mg(2+)</name>
        <dbReference type="ChEBI" id="CHEBI:18420"/>
    </cofactor>
    <cofactor evidence="11">
        <name>Mn(2+)</name>
        <dbReference type="ChEBI" id="CHEBI:29035"/>
    </cofactor>
    <text evidence="11">Magnesium. Can also use manganese.</text>
</comment>
<dbReference type="Gene3D" id="3.10.520.10">
    <property type="entry name" value="ApbE-like domains"/>
    <property type="match status" value="1"/>
</dbReference>
<evidence type="ECO:0000256" key="5">
    <source>
        <dbReference type="ARBA" id="ARBA00022723"/>
    </source>
</evidence>
<dbReference type="GO" id="GO:0005886">
    <property type="term" value="C:plasma membrane"/>
    <property type="evidence" value="ECO:0007669"/>
    <property type="project" value="UniProtKB-SubCell"/>
</dbReference>
<dbReference type="GO" id="GO:0046872">
    <property type="term" value="F:metal ion binding"/>
    <property type="evidence" value="ECO:0007669"/>
    <property type="project" value="UniProtKB-UniRule"/>
</dbReference>
<keyword evidence="5 10" id="KW-0479">Metal-binding</keyword>
<keyword evidence="12" id="KW-0472">Membrane</keyword>
<comment type="caution">
    <text evidence="13">The sequence shown here is derived from an EMBL/GenBank/DDBJ whole genome shotgun (WGS) entry which is preliminary data.</text>
</comment>
<evidence type="ECO:0000256" key="12">
    <source>
        <dbReference type="RuleBase" id="RU363002"/>
    </source>
</evidence>
<comment type="similarity">
    <text evidence="10 12">Belongs to the ApbE family.</text>
</comment>
<keyword evidence="12" id="KW-0997">Cell inner membrane</keyword>
<feature type="binding site" evidence="11">
    <location>
        <position position="172"/>
    </location>
    <ligand>
        <name>Mg(2+)</name>
        <dbReference type="ChEBI" id="CHEBI:18420"/>
    </ligand>
</feature>
<dbReference type="EMBL" id="WXYO01000008">
    <property type="protein sequence ID" value="NAS14108.1"/>
    <property type="molecule type" value="Genomic_DNA"/>
</dbReference>
<dbReference type="Proteomes" id="UP000475249">
    <property type="component" value="Unassembled WGS sequence"/>
</dbReference>
<evidence type="ECO:0000256" key="2">
    <source>
        <dbReference type="ARBA" id="ARBA00016337"/>
    </source>
</evidence>
<evidence type="ECO:0000256" key="11">
    <source>
        <dbReference type="PIRSR" id="PIRSR006268-2"/>
    </source>
</evidence>
<dbReference type="AlphaFoldDB" id="A0A6L9EHZ6"/>
<evidence type="ECO:0000256" key="3">
    <source>
        <dbReference type="ARBA" id="ARBA00022630"/>
    </source>
</evidence>
<keyword evidence="12" id="KW-0449">Lipoprotein</keyword>
<keyword evidence="12" id="KW-1003">Cell membrane</keyword>
<evidence type="ECO:0000313" key="14">
    <source>
        <dbReference type="Proteomes" id="UP000475249"/>
    </source>
</evidence>
<organism evidence="13 14">
    <name type="scientific">Poritiphilus flavus</name>
    <dbReference type="NCBI Taxonomy" id="2697053"/>
    <lineage>
        <taxon>Bacteria</taxon>
        <taxon>Pseudomonadati</taxon>
        <taxon>Bacteroidota</taxon>
        <taxon>Flavobacteriia</taxon>
        <taxon>Flavobacteriales</taxon>
        <taxon>Flavobacteriaceae</taxon>
        <taxon>Poritiphilus</taxon>
    </lineage>
</organism>
<dbReference type="SUPFAM" id="SSF143631">
    <property type="entry name" value="ApbE-like"/>
    <property type="match status" value="1"/>
</dbReference>
<dbReference type="PROSITE" id="PS51257">
    <property type="entry name" value="PROKAR_LIPOPROTEIN"/>
    <property type="match status" value="1"/>
</dbReference>
<dbReference type="GO" id="GO:0016740">
    <property type="term" value="F:transferase activity"/>
    <property type="evidence" value="ECO:0007669"/>
    <property type="project" value="UniProtKB-UniRule"/>
</dbReference>
<name>A0A6L9EHZ6_9FLAO</name>
<dbReference type="PIRSF" id="PIRSF006268">
    <property type="entry name" value="ApbE"/>
    <property type="match status" value="1"/>
</dbReference>
<dbReference type="Pfam" id="PF02424">
    <property type="entry name" value="ApbE"/>
    <property type="match status" value="1"/>
</dbReference>
<evidence type="ECO:0000256" key="7">
    <source>
        <dbReference type="ARBA" id="ARBA00022842"/>
    </source>
</evidence>
<evidence type="ECO:0000256" key="4">
    <source>
        <dbReference type="ARBA" id="ARBA00022679"/>
    </source>
</evidence>
<dbReference type="InterPro" id="IPR024932">
    <property type="entry name" value="ApbE"/>
</dbReference>
<keyword evidence="14" id="KW-1185">Reference proteome</keyword>
<sequence length="341" mass="38273">MTGLLRFRYYFALVLGLIMFLTGCREPQDWILNSNSGGALGTSYNITYLGSEELNFQRDIDSVFNVVNQSLSTYIPDSDISKINRGDTLEVDHMFRDVFRLSKSVFEETDGYFDPTVGTLVNAWGFGPGQQIQLDSAKVDSLLEYVGFQKVRLNESDEIIKEHPAIQFDFNAVAKGYAIDRLAAMLKDKGIENFLVEVGGEIVSSGENKLKKKEWVVGVDDPQARDARRLKLALKLSDEALASSGNYRKFRIDSISGKKYVHTIDPKTGFTKNSRVLAASVIAEDCARADAYATAFMAMELDRSIALLSKSKDLEAYIIYLDEEGETQEFFTTGFEERILR</sequence>
<gene>
    <name evidence="13" type="ORF">GTQ38_19010</name>
</gene>
<keyword evidence="3 10" id="KW-0285">Flavoprotein</keyword>
<comment type="function">
    <text evidence="12">Flavin transferase that catalyzes the transfer of the FMN moiety of FAD and its covalent binding to the hydroxyl group of a threonine residue in a target flavoprotein.</text>
</comment>
<evidence type="ECO:0000256" key="1">
    <source>
        <dbReference type="ARBA" id="ARBA00011955"/>
    </source>
</evidence>
<evidence type="ECO:0000256" key="6">
    <source>
        <dbReference type="ARBA" id="ARBA00022827"/>
    </source>
</evidence>
<keyword evidence="4 10" id="KW-0808">Transferase</keyword>
<dbReference type="PANTHER" id="PTHR30040:SF2">
    <property type="entry name" value="FAD:PROTEIN FMN TRANSFERASE"/>
    <property type="match status" value="1"/>
</dbReference>
<dbReference type="PANTHER" id="PTHR30040">
    <property type="entry name" value="THIAMINE BIOSYNTHESIS LIPOPROTEIN APBE"/>
    <property type="match status" value="1"/>
</dbReference>
<evidence type="ECO:0000313" key="13">
    <source>
        <dbReference type="EMBL" id="NAS14108.1"/>
    </source>
</evidence>
<comment type="catalytic activity">
    <reaction evidence="9 10 12">
        <text>L-threonyl-[protein] + FAD = FMN-L-threonyl-[protein] + AMP + H(+)</text>
        <dbReference type="Rhea" id="RHEA:36847"/>
        <dbReference type="Rhea" id="RHEA-COMP:11060"/>
        <dbReference type="Rhea" id="RHEA-COMP:11061"/>
        <dbReference type="ChEBI" id="CHEBI:15378"/>
        <dbReference type="ChEBI" id="CHEBI:30013"/>
        <dbReference type="ChEBI" id="CHEBI:57692"/>
        <dbReference type="ChEBI" id="CHEBI:74257"/>
        <dbReference type="ChEBI" id="CHEBI:456215"/>
        <dbReference type="EC" id="2.7.1.180"/>
    </reaction>
</comment>
<reference evidence="13 14" key="1">
    <citation type="submission" date="2020-01" db="EMBL/GenBank/DDBJ databases">
        <title>Bacteria diversity of Porities sp.</title>
        <authorList>
            <person name="Wang G."/>
        </authorList>
    </citation>
    <scope>NUCLEOTIDE SEQUENCE [LARGE SCALE GENOMIC DNA]</scope>
    <source>
        <strain evidence="13 14">R33</strain>
    </source>
</reference>
<protein>
    <recommendedName>
        <fullName evidence="2 10">FAD:protein FMN transferase</fullName>
        <ecNumber evidence="1 10">2.7.1.180</ecNumber>
    </recommendedName>
    <alternativeName>
        <fullName evidence="8 10">Flavin transferase</fullName>
    </alternativeName>
</protein>
<dbReference type="EC" id="2.7.1.180" evidence="1 10"/>
<feature type="binding site" evidence="11">
    <location>
        <position position="294"/>
    </location>
    <ligand>
        <name>Mg(2+)</name>
        <dbReference type="ChEBI" id="CHEBI:18420"/>
    </ligand>
</feature>
<accession>A0A6L9EHZ6</accession>
<keyword evidence="6 10" id="KW-0274">FAD</keyword>
<evidence type="ECO:0000256" key="9">
    <source>
        <dbReference type="ARBA" id="ARBA00048540"/>
    </source>
</evidence>
<feature type="binding site" evidence="11">
    <location>
        <position position="290"/>
    </location>
    <ligand>
        <name>Mg(2+)</name>
        <dbReference type="ChEBI" id="CHEBI:18420"/>
    </ligand>
</feature>
<dbReference type="InterPro" id="IPR003374">
    <property type="entry name" value="ApbE-like_sf"/>
</dbReference>
<evidence type="ECO:0000256" key="8">
    <source>
        <dbReference type="ARBA" id="ARBA00031306"/>
    </source>
</evidence>